<feature type="compositionally biased region" description="Gly residues" evidence="2">
    <location>
        <begin position="488"/>
        <end position="498"/>
    </location>
</feature>
<dbReference type="Gene3D" id="3.60.21.10">
    <property type="match status" value="1"/>
</dbReference>
<feature type="region of interest" description="Disordered" evidence="2">
    <location>
        <begin position="475"/>
        <end position="502"/>
    </location>
</feature>
<evidence type="ECO:0000313" key="5">
    <source>
        <dbReference type="Proteomes" id="UP000013827"/>
    </source>
</evidence>
<feature type="coiled-coil region" evidence="1">
    <location>
        <begin position="1057"/>
        <end position="1093"/>
    </location>
</feature>
<evidence type="ECO:0000256" key="2">
    <source>
        <dbReference type="SAM" id="MobiDB-lite"/>
    </source>
</evidence>
<protein>
    <recommendedName>
        <fullName evidence="3">Calcineurin-like phosphoesterase domain-containing protein</fullName>
    </recommendedName>
</protein>
<dbReference type="OMA" id="WHARGAI"/>
<dbReference type="EnsemblProtists" id="EOD36306">
    <property type="protein sequence ID" value="EOD36306"/>
    <property type="gene ID" value="EMIHUDRAFT_110346"/>
</dbReference>
<dbReference type="KEGG" id="ehx:EMIHUDRAFT_110346"/>
<feature type="region of interest" description="Disordered" evidence="2">
    <location>
        <begin position="549"/>
        <end position="569"/>
    </location>
</feature>
<dbReference type="Gene3D" id="3.40.50.300">
    <property type="entry name" value="P-loop containing nucleotide triphosphate hydrolases"/>
    <property type="match status" value="2"/>
</dbReference>
<dbReference type="InterPro" id="IPR027417">
    <property type="entry name" value="P-loop_NTPase"/>
</dbReference>
<dbReference type="PaxDb" id="2903-EOD36306"/>
<dbReference type="Pfam" id="PF00149">
    <property type="entry name" value="Metallophos"/>
    <property type="match status" value="1"/>
</dbReference>
<dbReference type="PANTHER" id="PTHR32114:SF2">
    <property type="entry name" value="ABC TRANSPORTER ABCH.3"/>
    <property type="match status" value="1"/>
</dbReference>
<dbReference type="SUPFAM" id="SSF52540">
    <property type="entry name" value="P-loop containing nucleoside triphosphate hydrolases"/>
    <property type="match status" value="1"/>
</dbReference>
<accession>A0A0D3KKM1</accession>
<name>A0A0D3KKM1_EMIH1</name>
<reference evidence="5" key="1">
    <citation type="journal article" date="2013" name="Nature">
        <title>Pan genome of the phytoplankton Emiliania underpins its global distribution.</title>
        <authorList>
            <person name="Read B.A."/>
            <person name="Kegel J."/>
            <person name="Klute M.J."/>
            <person name="Kuo A."/>
            <person name="Lefebvre S.C."/>
            <person name="Maumus F."/>
            <person name="Mayer C."/>
            <person name="Miller J."/>
            <person name="Monier A."/>
            <person name="Salamov A."/>
            <person name="Young J."/>
            <person name="Aguilar M."/>
            <person name="Claverie J.M."/>
            <person name="Frickenhaus S."/>
            <person name="Gonzalez K."/>
            <person name="Herman E.K."/>
            <person name="Lin Y.C."/>
            <person name="Napier J."/>
            <person name="Ogata H."/>
            <person name="Sarno A.F."/>
            <person name="Shmutz J."/>
            <person name="Schroeder D."/>
            <person name="de Vargas C."/>
            <person name="Verret F."/>
            <person name="von Dassow P."/>
            <person name="Valentin K."/>
            <person name="Van de Peer Y."/>
            <person name="Wheeler G."/>
            <person name="Dacks J.B."/>
            <person name="Delwiche C.F."/>
            <person name="Dyhrman S.T."/>
            <person name="Glockner G."/>
            <person name="John U."/>
            <person name="Richards T."/>
            <person name="Worden A.Z."/>
            <person name="Zhang X."/>
            <person name="Grigoriev I.V."/>
            <person name="Allen A.E."/>
            <person name="Bidle K."/>
            <person name="Borodovsky M."/>
            <person name="Bowler C."/>
            <person name="Brownlee C."/>
            <person name="Cock J.M."/>
            <person name="Elias M."/>
            <person name="Gladyshev V.N."/>
            <person name="Groth M."/>
            <person name="Guda C."/>
            <person name="Hadaegh A."/>
            <person name="Iglesias-Rodriguez M.D."/>
            <person name="Jenkins J."/>
            <person name="Jones B.M."/>
            <person name="Lawson T."/>
            <person name="Leese F."/>
            <person name="Lindquist E."/>
            <person name="Lobanov A."/>
            <person name="Lomsadze A."/>
            <person name="Malik S.B."/>
            <person name="Marsh M.E."/>
            <person name="Mackinder L."/>
            <person name="Mock T."/>
            <person name="Mueller-Roeber B."/>
            <person name="Pagarete A."/>
            <person name="Parker M."/>
            <person name="Probert I."/>
            <person name="Quesneville H."/>
            <person name="Raines C."/>
            <person name="Rensing S.A."/>
            <person name="Riano-Pachon D.M."/>
            <person name="Richier S."/>
            <person name="Rokitta S."/>
            <person name="Shiraiwa Y."/>
            <person name="Soanes D.M."/>
            <person name="van der Giezen M."/>
            <person name="Wahlund T.M."/>
            <person name="Williams B."/>
            <person name="Wilson W."/>
            <person name="Wolfe G."/>
            <person name="Wurch L.L."/>
        </authorList>
    </citation>
    <scope>NUCLEOTIDE SEQUENCE</scope>
</reference>
<organism evidence="4 5">
    <name type="scientific">Emiliania huxleyi (strain CCMP1516)</name>
    <dbReference type="NCBI Taxonomy" id="280463"/>
    <lineage>
        <taxon>Eukaryota</taxon>
        <taxon>Haptista</taxon>
        <taxon>Haptophyta</taxon>
        <taxon>Prymnesiophyceae</taxon>
        <taxon>Isochrysidales</taxon>
        <taxon>Noelaerhabdaceae</taxon>
        <taxon>Emiliania</taxon>
    </lineage>
</organism>
<dbReference type="SUPFAM" id="SSF56300">
    <property type="entry name" value="Metallo-dependent phosphatases"/>
    <property type="match status" value="1"/>
</dbReference>
<keyword evidence="1" id="KW-0175">Coiled coil</keyword>
<feature type="coiled-coil region" evidence="1">
    <location>
        <begin position="734"/>
        <end position="793"/>
    </location>
</feature>
<dbReference type="InterPro" id="IPR004843">
    <property type="entry name" value="Calcineurin-like_PHP"/>
</dbReference>
<reference evidence="4" key="2">
    <citation type="submission" date="2024-10" db="UniProtKB">
        <authorList>
            <consortium name="EnsemblProtists"/>
        </authorList>
    </citation>
    <scope>IDENTIFICATION</scope>
</reference>
<dbReference type="GeneID" id="17281577"/>
<keyword evidence="5" id="KW-1185">Reference proteome</keyword>
<dbReference type="CDD" id="cd00267">
    <property type="entry name" value="ABC_ATPase"/>
    <property type="match status" value="1"/>
</dbReference>
<feature type="domain" description="Calcineurin-like phosphoesterase" evidence="3">
    <location>
        <begin position="56"/>
        <end position="145"/>
    </location>
</feature>
<sequence>MMLSHVLTTSIRPRLPHHLHRCSSSARASLAVDSQPRPSYDVVPTHVAAALPQRWVVFSDLHVRQDTLPVCLELLRRVAAEARARNAGVACLGDFWHTGGVLSTRQLNTVLSELASWGDDVPMLMIPGNHDQAMRGNSDPLLHALTPLQLALPRSVTVFSRVTRLGSSLWAPYGTTAAELRAACEHAASDGHEGLDAVFCHADIVGAQMSDRPPGDAGGFVRRVATQGLTADAFPLPPVRVFSGHYHNPHSVPEPAAKGRAIRYVGSPYQTSMSEAGQRKALLVVDSARGWRVAEEVPLSIGRRHHVLSQPGRSELADLGASLRSGDRALLLADQIDEPLLEFAAQQRRRGAAVELRRPVSIEAAEAAEGGEAAAAAARAAAAAAGAADILEPEALFARYAAARGLSEPLVAAGQEVLSACAANARLQLPPPVQLRLHAVTLDGFGSFDRPTEYDLRGRGLLLLQGACAAAGGGGGGEASGEALPEGDAGGEGQGSSNGAGKTTLAMAPLWALTGSTDARANGKPVEARGVISEGASRAVVSLRGEVSGGVLQGGDGEGGGGEGGEGGGAAPVPFEVTRTMGRREHSLRFVLGGQASCLVADGAAGAWHLLTGPPHAQVHEGTLAQVQAQVEEHLRARHVGTVAFFGQHMGGGLLDKTDAALKAELQALLPLGLWEAAAEGARTRAAQAREAAARAAGELDAAVAHAARAAQAREAAAAESAAWEAARAARVSAAEVEASAAAAAAEAERAAAKPVAAAGEGGTSLQDCNGALERARAALDAAVEARDAHRAKMTSGALAAPERLRAAIEGAHAAAAATLEAKAAAERAREGLAAAGGRLQMHRVAADGWQWPAARREAASARLRSEGGAALRAALDETAASLARSGSGGGAERLGGAEVLAALEAEAAELRGAAFAVRQRIEEQRAQVPVRRPVGAASAHASSEAAGGGEAATLIEDGAGADGALSGGVCASCGQSVTIEHFRARLAELAAAAEASEAALRVATGRLRDAREARDGLQVAAWEAERAVLESQEAAAAAAAARAEQAWRAAGATQAEAEAEACVQEEERRRAAAEEAERLRALDGRAAELQSEVGRWASLREKALVREVRVEAAAKEAAAEAEARAARALAAVASLRAETNPSALLLADMDARRTEASARRTALEAERKRAERAQRTMGELGEHFGKRGVQNLLYELAIDQLQLSAARYSGLLSAGTLQLALAFDAKRGAIQKSVRLVRPGGDERVRSVSQLSGGEWRRLAFALSLAFADFARARLGLSCGYLVFDEVMQHMDARGQAAMAELLRCVPCETAVVITHGLASDALYGAFDSVDLVEKADDSSRVRRNVEVVIAG</sequence>
<evidence type="ECO:0000259" key="3">
    <source>
        <dbReference type="Pfam" id="PF00149"/>
    </source>
</evidence>
<dbReference type="PANTHER" id="PTHR32114">
    <property type="entry name" value="ABC TRANSPORTER ABCH.3"/>
    <property type="match status" value="1"/>
</dbReference>
<dbReference type="RefSeq" id="XP_005788735.1">
    <property type="nucleotide sequence ID" value="XM_005788678.1"/>
</dbReference>
<proteinExistence type="predicted"/>
<dbReference type="HOGENOM" id="CLU_003266_0_0_1"/>
<dbReference type="eggNOG" id="ENOG502QQZZ">
    <property type="taxonomic scope" value="Eukaryota"/>
</dbReference>
<dbReference type="GO" id="GO:0016787">
    <property type="term" value="F:hydrolase activity"/>
    <property type="evidence" value="ECO:0007669"/>
    <property type="project" value="InterPro"/>
</dbReference>
<dbReference type="Proteomes" id="UP000013827">
    <property type="component" value="Unassembled WGS sequence"/>
</dbReference>
<feature type="coiled-coil region" evidence="1">
    <location>
        <begin position="1119"/>
        <end position="1184"/>
    </location>
</feature>
<evidence type="ECO:0000313" key="4">
    <source>
        <dbReference type="EnsemblProtists" id="EOD36306"/>
    </source>
</evidence>
<dbReference type="InterPro" id="IPR029052">
    <property type="entry name" value="Metallo-depent_PP-like"/>
</dbReference>
<evidence type="ECO:0000256" key="1">
    <source>
        <dbReference type="SAM" id="Coils"/>
    </source>
</evidence>